<dbReference type="EMBL" id="BARS01015516">
    <property type="protein sequence ID" value="GAF91341.1"/>
    <property type="molecule type" value="Genomic_DNA"/>
</dbReference>
<feature type="domain" description="Cohesin" evidence="1">
    <location>
        <begin position="41"/>
        <end position="143"/>
    </location>
</feature>
<dbReference type="InterPro" id="IPR008965">
    <property type="entry name" value="CBM2/CBM3_carb-bd_dom_sf"/>
</dbReference>
<name>X0TVY1_9ZZZZ</name>
<dbReference type="GO" id="GO:0000272">
    <property type="term" value="P:polysaccharide catabolic process"/>
    <property type="evidence" value="ECO:0007669"/>
    <property type="project" value="InterPro"/>
</dbReference>
<reference evidence="2" key="1">
    <citation type="journal article" date="2014" name="Front. Microbiol.">
        <title>High frequency of phylogenetically diverse reductive dehalogenase-homologous genes in deep subseafloor sedimentary metagenomes.</title>
        <authorList>
            <person name="Kawai M."/>
            <person name="Futagami T."/>
            <person name="Toyoda A."/>
            <person name="Takaki Y."/>
            <person name="Nishi S."/>
            <person name="Hori S."/>
            <person name="Arai W."/>
            <person name="Tsubouchi T."/>
            <person name="Morono Y."/>
            <person name="Uchiyama I."/>
            <person name="Ito T."/>
            <person name="Fujiyama A."/>
            <person name="Inagaki F."/>
            <person name="Takami H."/>
        </authorList>
    </citation>
    <scope>NUCLEOTIDE SEQUENCE</scope>
    <source>
        <strain evidence="2">Expedition CK06-06</strain>
    </source>
</reference>
<accession>X0TVY1</accession>
<dbReference type="CDD" id="cd08547">
    <property type="entry name" value="Type_II_cohesin"/>
    <property type="match status" value="1"/>
</dbReference>
<dbReference type="AlphaFoldDB" id="X0TVY1"/>
<dbReference type="Gene3D" id="2.60.40.680">
    <property type="match status" value="1"/>
</dbReference>
<protein>
    <recommendedName>
        <fullName evidence="1">Cohesin domain-containing protein</fullName>
    </recommendedName>
</protein>
<dbReference type="Pfam" id="PF00963">
    <property type="entry name" value="Cohesin"/>
    <property type="match status" value="1"/>
</dbReference>
<dbReference type="SUPFAM" id="SSF49384">
    <property type="entry name" value="Carbohydrate-binding domain"/>
    <property type="match status" value="1"/>
</dbReference>
<organism evidence="2">
    <name type="scientific">marine sediment metagenome</name>
    <dbReference type="NCBI Taxonomy" id="412755"/>
    <lineage>
        <taxon>unclassified sequences</taxon>
        <taxon>metagenomes</taxon>
        <taxon>ecological metagenomes</taxon>
    </lineage>
</organism>
<sequence>SLVLVFAGCLSNLFPVTPNDSSPAWTGGNLYLEPANLDVIPGQNFTVDLKTTSITDLKGYSVTLSYDPALLSLQDVTEGAFFSSEGETFFYNDIDGQKGKVLIDCAILGRDLSVSGEGTLATLSFTCLKAGSTSITFKLADTRDTYNKAIITTKSNAVIKSK</sequence>
<feature type="non-terminal residue" evidence="2">
    <location>
        <position position="1"/>
    </location>
</feature>
<proteinExistence type="predicted"/>
<evidence type="ECO:0000313" key="2">
    <source>
        <dbReference type="EMBL" id="GAF91341.1"/>
    </source>
</evidence>
<dbReference type="InterPro" id="IPR002102">
    <property type="entry name" value="Cohesin_dom"/>
</dbReference>
<gene>
    <name evidence="2" type="ORF">S01H1_25665</name>
</gene>
<evidence type="ECO:0000259" key="1">
    <source>
        <dbReference type="Pfam" id="PF00963"/>
    </source>
</evidence>
<comment type="caution">
    <text evidence="2">The sequence shown here is derived from an EMBL/GenBank/DDBJ whole genome shotgun (WGS) entry which is preliminary data.</text>
</comment>
<dbReference type="GO" id="GO:0030246">
    <property type="term" value="F:carbohydrate binding"/>
    <property type="evidence" value="ECO:0007669"/>
    <property type="project" value="InterPro"/>
</dbReference>